<dbReference type="InterPro" id="IPR012334">
    <property type="entry name" value="Pectin_lyas_fold"/>
</dbReference>
<feature type="chain" id="PRO_5041226229" description="Pectate lyase superfamily protein domain-containing protein" evidence="1">
    <location>
        <begin position="22"/>
        <end position="499"/>
    </location>
</feature>
<gene>
    <name evidence="2" type="ORF">B0T14DRAFT_494290</name>
</gene>
<evidence type="ECO:0008006" key="4">
    <source>
        <dbReference type="Google" id="ProtNLM"/>
    </source>
</evidence>
<dbReference type="InterPro" id="IPR011050">
    <property type="entry name" value="Pectin_lyase_fold/virulence"/>
</dbReference>
<evidence type="ECO:0000313" key="2">
    <source>
        <dbReference type="EMBL" id="KAK0622674.1"/>
    </source>
</evidence>
<keyword evidence="1" id="KW-0732">Signal</keyword>
<evidence type="ECO:0000313" key="3">
    <source>
        <dbReference type="Proteomes" id="UP001175000"/>
    </source>
</evidence>
<comment type="caution">
    <text evidence="2">The sequence shown here is derived from an EMBL/GenBank/DDBJ whole genome shotgun (WGS) entry which is preliminary data.</text>
</comment>
<accession>A0AA39WW12</accession>
<reference evidence="2" key="1">
    <citation type="submission" date="2023-06" db="EMBL/GenBank/DDBJ databases">
        <title>Genome-scale phylogeny and comparative genomics of the fungal order Sordariales.</title>
        <authorList>
            <consortium name="Lawrence Berkeley National Laboratory"/>
            <person name="Hensen N."/>
            <person name="Bonometti L."/>
            <person name="Westerberg I."/>
            <person name="Brannstrom I.O."/>
            <person name="Guillou S."/>
            <person name="Cros-Aarteil S."/>
            <person name="Calhoun S."/>
            <person name="Haridas S."/>
            <person name="Kuo A."/>
            <person name="Mondo S."/>
            <person name="Pangilinan J."/>
            <person name="Riley R."/>
            <person name="Labutti K."/>
            <person name="Andreopoulos B."/>
            <person name="Lipzen A."/>
            <person name="Chen C."/>
            <person name="Yanf M."/>
            <person name="Daum C."/>
            <person name="Ng V."/>
            <person name="Clum A."/>
            <person name="Steindorff A."/>
            <person name="Ohm R."/>
            <person name="Martin F."/>
            <person name="Silar P."/>
            <person name="Natvig D."/>
            <person name="Lalanne C."/>
            <person name="Gautier V."/>
            <person name="Ament-Velasquez S.L."/>
            <person name="Kruys A."/>
            <person name="Hutchinson M.I."/>
            <person name="Powell A.J."/>
            <person name="Barry K."/>
            <person name="Miller A.N."/>
            <person name="Grigoriev I.V."/>
            <person name="Debuchy R."/>
            <person name="Gladieux P."/>
            <person name="Thoren M.H."/>
            <person name="Johannesson H."/>
        </authorList>
    </citation>
    <scope>NUCLEOTIDE SEQUENCE</scope>
    <source>
        <strain evidence="2">CBS 606.72</strain>
    </source>
</reference>
<keyword evidence="3" id="KW-1185">Reference proteome</keyword>
<dbReference type="Gene3D" id="2.160.20.10">
    <property type="entry name" value="Single-stranded right-handed beta-helix, Pectin lyase-like"/>
    <property type="match status" value="1"/>
</dbReference>
<evidence type="ECO:0000256" key="1">
    <source>
        <dbReference type="SAM" id="SignalP"/>
    </source>
</evidence>
<dbReference type="EMBL" id="JAULSU010000003">
    <property type="protein sequence ID" value="KAK0622674.1"/>
    <property type="molecule type" value="Genomic_DNA"/>
</dbReference>
<proteinExistence type="predicted"/>
<organism evidence="2 3">
    <name type="scientific">Immersiella caudata</name>
    <dbReference type="NCBI Taxonomy" id="314043"/>
    <lineage>
        <taxon>Eukaryota</taxon>
        <taxon>Fungi</taxon>
        <taxon>Dikarya</taxon>
        <taxon>Ascomycota</taxon>
        <taxon>Pezizomycotina</taxon>
        <taxon>Sordariomycetes</taxon>
        <taxon>Sordariomycetidae</taxon>
        <taxon>Sordariales</taxon>
        <taxon>Lasiosphaeriaceae</taxon>
        <taxon>Immersiella</taxon>
    </lineage>
</organism>
<sequence>MILLPVLVLAIVPPVVVRVRAQGTPAALGFPWADVHTPRGDRLPDFSYCGYRASQQPLPSNQTQPAVTLERKSGDQTRRIQDAIDEVAAKGGGVVALGSGEFTISSRGLTLPSGVVLRGTGPGLTRLTIEALGDVPVVSIGNGTLIPSVLPLHAADITDQYVPIGSSSVTVDNVTGFESGQRVFVQREVTDAWVRANGMTDLSLNGEQQIWLKSSTVVRQPRTITSVDGDTVTLDIPLTDALDSNLDFMQPTLVAFNPPPMSTEMGVEDLSIALSPTCSGATLNSHCDSPAISFTSWSSDSWARNLELTGFNFYFETKYNSSRITIQDVVMTRDADARDAGNTERALPADILVQGTQLMVADCSQRGLETAASFAVMTGSLAPGPNAVLRFRVPSDSQMIVPHQRWAHGFLVEDTDAQVRLMDRSTNGTGHGWTINAGVGWNLRGAALVQSPPLGVNWCIGCSGWIDRRSNGTFLERGDEVVPRSLFQAQLERRADLLK</sequence>
<dbReference type="Proteomes" id="UP001175000">
    <property type="component" value="Unassembled WGS sequence"/>
</dbReference>
<feature type="signal peptide" evidence="1">
    <location>
        <begin position="1"/>
        <end position="21"/>
    </location>
</feature>
<dbReference type="SUPFAM" id="SSF51126">
    <property type="entry name" value="Pectin lyase-like"/>
    <property type="match status" value="1"/>
</dbReference>
<protein>
    <recommendedName>
        <fullName evidence="4">Pectate lyase superfamily protein domain-containing protein</fullName>
    </recommendedName>
</protein>
<dbReference type="AlphaFoldDB" id="A0AA39WW12"/>
<name>A0AA39WW12_9PEZI</name>